<evidence type="ECO:0000313" key="1">
    <source>
        <dbReference type="EMBL" id="HIS97777.1"/>
    </source>
</evidence>
<keyword evidence="1" id="KW-0489">Methyltransferase</keyword>
<gene>
    <name evidence="1" type="ORF">IAD42_07375</name>
</gene>
<reference evidence="1" key="1">
    <citation type="submission" date="2020-10" db="EMBL/GenBank/DDBJ databases">
        <authorList>
            <person name="Gilroy R."/>
        </authorList>
    </citation>
    <scope>NUCLEOTIDE SEQUENCE</scope>
    <source>
        <strain evidence="1">ChiHecec3B27-6122</strain>
    </source>
</reference>
<reference evidence="1" key="2">
    <citation type="journal article" date="2021" name="PeerJ">
        <title>Extensive microbial diversity within the chicken gut microbiome revealed by metagenomics and culture.</title>
        <authorList>
            <person name="Gilroy R."/>
            <person name="Ravi A."/>
            <person name="Getino M."/>
            <person name="Pursley I."/>
            <person name="Horton D.L."/>
            <person name="Alikhan N.F."/>
            <person name="Baker D."/>
            <person name="Gharbi K."/>
            <person name="Hall N."/>
            <person name="Watson M."/>
            <person name="Adriaenssens E.M."/>
            <person name="Foster-Nyarko E."/>
            <person name="Jarju S."/>
            <person name="Secka A."/>
            <person name="Antonio M."/>
            <person name="Oren A."/>
            <person name="Chaudhuri R.R."/>
            <person name="La Ragione R."/>
            <person name="Hildebrand F."/>
            <person name="Pallen M.J."/>
        </authorList>
    </citation>
    <scope>NUCLEOTIDE SEQUENCE</scope>
    <source>
        <strain evidence="1">ChiHecec3B27-6122</strain>
    </source>
</reference>
<dbReference type="AlphaFoldDB" id="A0A9D1G6A1"/>
<dbReference type="EMBL" id="DVJS01000181">
    <property type="protein sequence ID" value="HIS97777.1"/>
    <property type="molecule type" value="Genomic_DNA"/>
</dbReference>
<organism evidence="1 2">
    <name type="scientific">Candidatus Scatomorpha pullistercoris</name>
    <dbReference type="NCBI Taxonomy" id="2840929"/>
    <lineage>
        <taxon>Bacteria</taxon>
        <taxon>Bacillati</taxon>
        <taxon>Bacillota</taxon>
        <taxon>Clostridia</taxon>
        <taxon>Eubacteriales</taxon>
        <taxon>Candidatus Scatomorpha</taxon>
    </lineage>
</organism>
<dbReference type="PIRSF" id="PIRSF018637">
    <property type="entry name" value="TrmK"/>
    <property type="match status" value="1"/>
</dbReference>
<dbReference type="SUPFAM" id="SSF53335">
    <property type="entry name" value="S-adenosyl-L-methionine-dependent methyltransferases"/>
    <property type="match status" value="1"/>
</dbReference>
<dbReference type="Pfam" id="PF12847">
    <property type="entry name" value="Methyltransf_18"/>
    <property type="match status" value="1"/>
</dbReference>
<sequence>MEKIKLTERMQAVAQLGGKSRFAVDVGTDHGYLAVWLVQNGRAERVTATDIRPGPLSSARAAVERCGLGGRIRLELCNGLDFEGADEADTVYAAGMGGETIEGILRRAPWTKDGARLVLQPQSKLDELCLWLRISGYGIEEARLAAEGERLYVAMAVRGGWSEQLFAEDALKAAEDPLLGRWLDERIARAQRALEGMESAVKRRDTFELRRTLSRLTALRKEL</sequence>
<name>A0A9D1G6A1_9FIRM</name>
<evidence type="ECO:0000313" key="2">
    <source>
        <dbReference type="Proteomes" id="UP000886876"/>
    </source>
</evidence>
<dbReference type="PANTHER" id="PTHR38451:SF1">
    <property type="entry name" value="TRNA (ADENINE(22)-N(1))-METHYLTRANSFERASE"/>
    <property type="match status" value="1"/>
</dbReference>
<dbReference type="InterPro" id="IPR029063">
    <property type="entry name" value="SAM-dependent_MTases_sf"/>
</dbReference>
<dbReference type="PANTHER" id="PTHR38451">
    <property type="entry name" value="TRNA (ADENINE(22)-N(1))-METHYLTRANSFERASE"/>
    <property type="match status" value="1"/>
</dbReference>
<accession>A0A9D1G6A1</accession>
<dbReference type="GO" id="GO:0160105">
    <property type="term" value="F:tRNA (adenine(22)-N1)-methyltransferase activity"/>
    <property type="evidence" value="ECO:0007669"/>
    <property type="project" value="InterPro"/>
</dbReference>
<dbReference type="Proteomes" id="UP000886876">
    <property type="component" value="Unassembled WGS sequence"/>
</dbReference>
<dbReference type="GO" id="GO:0032259">
    <property type="term" value="P:methylation"/>
    <property type="evidence" value="ECO:0007669"/>
    <property type="project" value="UniProtKB-KW"/>
</dbReference>
<dbReference type="Gene3D" id="3.40.50.150">
    <property type="entry name" value="Vaccinia Virus protein VP39"/>
    <property type="match status" value="1"/>
</dbReference>
<protein>
    <submittedName>
        <fullName evidence="1">SAM-dependent methyltransferase</fullName>
    </submittedName>
</protein>
<proteinExistence type="predicted"/>
<comment type="caution">
    <text evidence="1">The sequence shown here is derived from an EMBL/GenBank/DDBJ whole genome shotgun (WGS) entry which is preliminary data.</text>
</comment>
<dbReference type="InterPro" id="IPR006901">
    <property type="entry name" value="TrmK"/>
</dbReference>
<dbReference type="CDD" id="cd02440">
    <property type="entry name" value="AdoMet_MTases"/>
    <property type="match status" value="1"/>
</dbReference>
<keyword evidence="1" id="KW-0808">Transferase</keyword>